<feature type="region of interest" description="Disordered" evidence="1">
    <location>
        <begin position="151"/>
        <end position="173"/>
    </location>
</feature>
<feature type="compositionally biased region" description="Basic residues" evidence="1">
    <location>
        <begin position="154"/>
        <end position="164"/>
    </location>
</feature>
<accession>X6NNI1</accession>
<protein>
    <submittedName>
        <fullName evidence="2">Uncharacterized protein</fullName>
    </submittedName>
</protein>
<dbReference type="AlphaFoldDB" id="X6NNI1"/>
<feature type="region of interest" description="Disordered" evidence="1">
    <location>
        <begin position="1"/>
        <end position="128"/>
    </location>
</feature>
<feature type="compositionally biased region" description="Low complexity" evidence="1">
    <location>
        <begin position="17"/>
        <end position="26"/>
    </location>
</feature>
<evidence type="ECO:0000256" key="1">
    <source>
        <dbReference type="SAM" id="MobiDB-lite"/>
    </source>
</evidence>
<feature type="compositionally biased region" description="Polar residues" evidence="1">
    <location>
        <begin position="82"/>
        <end position="95"/>
    </location>
</feature>
<organism evidence="2 3">
    <name type="scientific">Reticulomyxa filosa</name>
    <dbReference type="NCBI Taxonomy" id="46433"/>
    <lineage>
        <taxon>Eukaryota</taxon>
        <taxon>Sar</taxon>
        <taxon>Rhizaria</taxon>
        <taxon>Retaria</taxon>
        <taxon>Foraminifera</taxon>
        <taxon>Monothalamids</taxon>
        <taxon>Reticulomyxidae</taxon>
        <taxon>Reticulomyxa</taxon>
    </lineage>
</organism>
<evidence type="ECO:0000313" key="2">
    <source>
        <dbReference type="EMBL" id="ETO27556.1"/>
    </source>
</evidence>
<dbReference type="EMBL" id="ASPP01007187">
    <property type="protein sequence ID" value="ETO27556.1"/>
    <property type="molecule type" value="Genomic_DNA"/>
</dbReference>
<gene>
    <name evidence="2" type="ORF">RFI_09575</name>
</gene>
<feature type="compositionally biased region" description="Polar residues" evidence="1">
    <location>
        <begin position="109"/>
        <end position="128"/>
    </location>
</feature>
<sequence length="302" mass="34377">MSLKENEMELPEEEIQNNSNNNNNNNDDNEDMSDNTLPTSNPKCTNFGKLDMTLDERENKKRTKEKEEEDVEKQEPFDETSNKQNDCTRWRSNSFENDKAAKNSNSASTSMPTLKSTTTRKASNVTASVSPLPARAKEEDANLRDGYKVPQKKEKLKYHHKQHAKKDELKSKEQLQCEKSLPTVRSSMSAIVKDTNTTMDTPVYSEGIRATHPKQLRMSVPTTYRNALRDDNDQTRALHSVKEAKKAKPMAPHKYDKYALLPSLQHIESQIPLPLSHDPPVDSTTKCDSPLHLLINSDRILL</sequence>
<reference evidence="2 3" key="1">
    <citation type="journal article" date="2013" name="Curr. Biol.">
        <title>The Genome of the Foraminiferan Reticulomyxa filosa.</title>
        <authorList>
            <person name="Glockner G."/>
            <person name="Hulsmann N."/>
            <person name="Schleicher M."/>
            <person name="Noegel A.A."/>
            <person name="Eichinger L."/>
            <person name="Gallinger C."/>
            <person name="Pawlowski J."/>
            <person name="Sierra R."/>
            <person name="Euteneuer U."/>
            <person name="Pillet L."/>
            <person name="Moustafa A."/>
            <person name="Platzer M."/>
            <person name="Groth M."/>
            <person name="Szafranski K."/>
            <person name="Schliwa M."/>
        </authorList>
    </citation>
    <scope>NUCLEOTIDE SEQUENCE [LARGE SCALE GENOMIC DNA]</scope>
</reference>
<name>X6NNI1_RETFI</name>
<proteinExistence type="predicted"/>
<comment type="caution">
    <text evidence="2">The sequence shown here is derived from an EMBL/GenBank/DDBJ whole genome shotgun (WGS) entry which is preliminary data.</text>
</comment>
<evidence type="ECO:0000313" key="3">
    <source>
        <dbReference type="Proteomes" id="UP000023152"/>
    </source>
</evidence>
<keyword evidence="3" id="KW-1185">Reference proteome</keyword>
<dbReference type="Proteomes" id="UP000023152">
    <property type="component" value="Unassembled WGS sequence"/>
</dbReference>